<accession>A0A4S4MKE8</accession>
<dbReference type="PROSITE" id="PS51907">
    <property type="entry name" value="ZF_UBZ3"/>
    <property type="match status" value="1"/>
</dbReference>
<keyword evidence="5" id="KW-0863">Zinc-finger</keyword>
<evidence type="ECO:0000313" key="14">
    <source>
        <dbReference type="EMBL" id="THH26302.1"/>
    </source>
</evidence>
<dbReference type="InterPro" id="IPR017961">
    <property type="entry name" value="DNA_pol_Y-fam_little_finger"/>
</dbReference>
<keyword evidence="2" id="KW-0808">Transferase</keyword>
<feature type="transmembrane region" description="Helical" evidence="11">
    <location>
        <begin position="738"/>
        <end position="758"/>
    </location>
</feature>
<dbReference type="Pfam" id="PF18439">
    <property type="entry name" value="zf_UBZ"/>
    <property type="match status" value="1"/>
</dbReference>
<dbReference type="GO" id="GO:0003887">
    <property type="term" value="F:DNA-directed DNA polymerase activity"/>
    <property type="evidence" value="ECO:0007669"/>
    <property type="project" value="TreeGrafter"/>
</dbReference>
<feature type="domain" description="UmuC" evidence="12">
    <location>
        <begin position="54"/>
        <end position="337"/>
    </location>
</feature>
<dbReference type="Gene3D" id="3.30.70.270">
    <property type="match status" value="1"/>
</dbReference>
<evidence type="ECO:0000256" key="9">
    <source>
        <dbReference type="ARBA" id="ARBA00044975"/>
    </source>
</evidence>
<evidence type="ECO:0000256" key="8">
    <source>
        <dbReference type="ARBA" id="ARBA00023242"/>
    </source>
</evidence>
<dbReference type="GO" id="GO:0008270">
    <property type="term" value="F:zinc ion binding"/>
    <property type="evidence" value="ECO:0007669"/>
    <property type="project" value="UniProtKB-KW"/>
</dbReference>
<feature type="compositionally biased region" description="Low complexity" evidence="10">
    <location>
        <begin position="1330"/>
        <end position="1348"/>
    </location>
</feature>
<dbReference type="SUPFAM" id="SSF56672">
    <property type="entry name" value="DNA/RNA polymerases"/>
    <property type="match status" value="1"/>
</dbReference>
<dbReference type="GO" id="GO:0009314">
    <property type="term" value="P:response to radiation"/>
    <property type="evidence" value="ECO:0007669"/>
    <property type="project" value="TreeGrafter"/>
</dbReference>
<feature type="region of interest" description="Disordered" evidence="10">
    <location>
        <begin position="648"/>
        <end position="692"/>
    </location>
</feature>
<protein>
    <recommendedName>
        <fullName evidence="9">DNA polymerase eta</fullName>
    </recommendedName>
</protein>
<feature type="compositionally biased region" description="Low complexity" evidence="10">
    <location>
        <begin position="1055"/>
        <end position="1064"/>
    </location>
</feature>
<evidence type="ECO:0000256" key="11">
    <source>
        <dbReference type="SAM" id="Phobius"/>
    </source>
</evidence>
<feature type="transmembrane region" description="Helical" evidence="11">
    <location>
        <begin position="959"/>
        <end position="977"/>
    </location>
</feature>
<dbReference type="SUPFAM" id="SSF81321">
    <property type="entry name" value="Family A G protein-coupled receptor-like"/>
    <property type="match status" value="1"/>
</dbReference>
<dbReference type="InterPro" id="IPR041298">
    <property type="entry name" value="UBZ3"/>
</dbReference>
<organism evidence="14 15">
    <name type="scientific">Antrodiella citrinella</name>
    <dbReference type="NCBI Taxonomy" id="2447956"/>
    <lineage>
        <taxon>Eukaryota</taxon>
        <taxon>Fungi</taxon>
        <taxon>Dikarya</taxon>
        <taxon>Basidiomycota</taxon>
        <taxon>Agaricomycotina</taxon>
        <taxon>Agaricomycetes</taxon>
        <taxon>Polyporales</taxon>
        <taxon>Steccherinaceae</taxon>
        <taxon>Antrodiella</taxon>
    </lineage>
</organism>
<dbReference type="Proteomes" id="UP000308730">
    <property type="component" value="Unassembled WGS sequence"/>
</dbReference>
<feature type="region of interest" description="Disordered" evidence="10">
    <location>
        <begin position="1307"/>
        <end position="1386"/>
    </location>
</feature>
<feature type="region of interest" description="Disordered" evidence="10">
    <location>
        <begin position="529"/>
        <end position="607"/>
    </location>
</feature>
<feature type="domain" description="UBZ3-type" evidence="13">
    <location>
        <begin position="602"/>
        <end position="654"/>
    </location>
</feature>
<evidence type="ECO:0000256" key="6">
    <source>
        <dbReference type="ARBA" id="ARBA00022833"/>
    </source>
</evidence>
<keyword evidence="4" id="KW-0227">DNA damage</keyword>
<dbReference type="PANTHER" id="PTHR45873:SF1">
    <property type="entry name" value="DNA POLYMERASE ETA"/>
    <property type="match status" value="1"/>
</dbReference>
<feature type="compositionally biased region" description="Low complexity" evidence="10">
    <location>
        <begin position="1208"/>
        <end position="1234"/>
    </location>
</feature>
<feature type="region of interest" description="Disordered" evidence="10">
    <location>
        <begin position="1087"/>
        <end position="1119"/>
    </location>
</feature>
<dbReference type="Gene3D" id="1.20.1070.10">
    <property type="entry name" value="Rhodopsin 7-helix transmembrane proteins"/>
    <property type="match status" value="1"/>
</dbReference>
<dbReference type="GO" id="GO:0007064">
    <property type="term" value="P:mitotic sister chromatid cohesion"/>
    <property type="evidence" value="ECO:0007669"/>
    <property type="project" value="UniProtKB-ARBA"/>
</dbReference>
<dbReference type="Gene3D" id="3.40.1170.60">
    <property type="match status" value="1"/>
</dbReference>
<dbReference type="PANTHER" id="PTHR45873">
    <property type="entry name" value="DNA POLYMERASE ETA"/>
    <property type="match status" value="1"/>
</dbReference>
<keyword evidence="3" id="KW-0479">Metal-binding</keyword>
<dbReference type="GO" id="GO:0035861">
    <property type="term" value="C:site of double-strand break"/>
    <property type="evidence" value="ECO:0007669"/>
    <property type="project" value="TreeGrafter"/>
</dbReference>
<keyword evidence="11" id="KW-0472">Membrane</keyword>
<dbReference type="Pfam" id="PF00817">
    <property type="entry name" value="IMS"/>
    <property type="match status" value="1"/>
</dbReference>
<sequence length="1386" mass="151228">MASTGTSPSKLSNLSSWKGKAKATEDDYDDLNPIITYRHLHSHNLGVKDPLRVIALCDSDAFYAACEQVRLGADPSEPLVVQQWDSLIAINYPARKYGISRMDKAKDAKKRCPHLRLVHVATYKEGEKEPGYWENPDSLTHKVSLDHYRRESMKIIQLFKDGLPGGEIERASIDEAFIDFTRPVREEILKRYPYLAQVPHDAPEGKDTPLPQPPPIIWEDRSTVIPITPPPPDITAAEDEETKETAAKVQDEEGMEADESCTWHDIALSIAAEYMAKIRQDIYTTLGYTTSAGIGRNKFLAKLTASYKKPNSQSILRNAAIPNYLRPMAFQKIRFLGGKLGKALAEEYDVSAVGDILCNHYVLIRSCGEEMQRKFGEDSIWVYEILRGIDRSEVKEKPSVTKSMLASKNLPQPIVKTSQGKHWIRVLAAELALRLREARETVPALWPKSIVLHVRQGYETSRSKQAPFPFSRDITVDLIASAGDKLWKELVGTNDERTTPFKITNVQLSFLGINSMEIGQRNIEGFFPTGVHPVPAIGTADSPKKLKRKRTTDSDEDGAEADDADAILSPNQLGPDQDQAARDGLTVTSEPDPAGGARSSSSNPSSFVCGRCKKRVALPAGLAGVEDVDIKRDAMTALQQEHNDWHFAQDLSRQPSTDQPRLAIRPQSESVKSGVNERSAVTGKKKPKEKESKSDEGIAKFFTVTFICFRMLWRAATKSKSTKLSRFMPEHVFFRTQLGVYVASLLVSNAISCAGYVANVNWLRDDAVASGILCTAQGALTQVGDLATAYFTAAIAVHTFCTLTLRNRLPKFWAWIAVFAGWVFTIISAVAPAFSHLAAGPIYGSDGAACGFSQHYPVVQLLLHLIPVLVASLVASVFYALVFLGIRGTLSIKDGVKFTLDPQARWKEQDGQMEYIKFIAAVANSMLIFPIVYVALLMPHIVVCLVETAGWIAPAGAKVFAFACAGLLGFFNVLILYNTLRIMGPAFNTSGGSQKDVESFSTPEKSPVDVAPSVSAVLAQRAFPRAPTIRSDSRQTSIAGSTTHLMDPRANHMHSSSNGSTSTLASLNRSIIPADELKNMVNVPMTPRITVDGGSSPESDSSHGLSAPRRPAMKRPHLRRPSVPAAIQIPAYPEYRVENGMLSAVNLKTPAQQSAKLSTKKTRDRDSFIAMYAPQSSGSQGVNVQVQGPSPSPRSGNFADRYDMTTFTSPRTAPAPPTARSSSNGSASSPESFSVQPHLADLALSSFAQGLVERAMKSPEHARSRSDIPAVGSTSALAKDAVVRNAKKTKRRSKSLDVIPRRGIPQVVAPGTPLSSRAQELFPPTPPEYAFPATPRTPRTPATAQRSRSPVPCLPSSPRVPLSALPSSSVRRLPRTPTDAPPSAFV</sequence>
<feature type="region of interest" description="Disordered" evidence="10">
    <location>
        <begin position="1172"/>
        <end position="1234"/>
    </location>
</feature>
<dbReference type="InterPro" id="IPR052230">
    <property type="entry name" value="DNA_polymerase_eta"/>
</dbReference>
<keyword evidence="11" id="KW-0812">Transmembrane</keyword>
<feature type="compositionally biased region" description="Acidic residues" evidence="10">
    <location>
        <begin position="554"/>
        <end position="565"/>
    </location>
</feature>
<keyword evidence="6" id="KW-0862">Zinc</keyword>
<evidence type="ECO:0000256" key="1">
    <source>
        <dbReference type="ARBA" id="ARBA00004123"/>
    </source>
</evidence>
<dbReference type="InterPro" id="IPR036775">
    <property type="entry name" value="DNA_pol_Y-fam_lit_finger_sf"/>
</dbReference>
<keyword evidence="11" id="KW-1133">Transmembrane helix</keyword>
<feature type="transmembrane region" description="Helical" evidence="11">
    <location>
        <begin position="812"/>
        <end position="834"/>
    </location>
</feature>
<dbReference type="GO" id="GO:0005634">
    <property type="term" value="C:nucleus"/>
    <property type="evidence" value="ECO:0007669"/>
    <property type="project" value="UniProtKB-SubCell"/>
</dbReference>
<dbReference type="GO" id="GO:0070987">
    <property type="term" value="P:error-free translesion synthesis"/>
    <property type="evidence" value="ECO:0007669"/>
    <property type="project" value="UniProtKB-ARBA"/>
</dbReference>
<dbReference type="EMBL" id="SGPM01000367">
    <property type="protein sequence ID" value="THH26302.1"/>
    <property type="molecule type" value="Genomic_DNA"/>
</dbReference>
<feature type="transmembrane region" description="Helical" evidence="11">
    <location>
        <begin position="915"/>
        <end position="939"/>
    </location>
</feature>
<comment type="subcellular location">
    <subcellularLocation>
        <location evidence="1">Nucleus</location>
    </subcellularLocation>
</comment>
<dbReference type="SUPFAM" id="SSF100879">
    <property type="entry name" value="Lesion bypass DNA polymerase (Y-family), little finger domain"/>
    <property type="match status" value="1"/>
</dbReference>
<evidence type="ECO:0000256" key="10">
    <source>
        <dbReference type="SAM" id="MobiDB-lite"/>
    </source>
</evidence>
<evidence type="ECO:0000256" key="3">
    <source>
        <dbReference type="ARBA" id="ARBA00022723"/>
    </source>
</evidence>
<dbReference type="InterPro" id="IPR043128">
    <property type="entry name" value="Rev_trsase/Diguanyl_cyclase"/>
</dbReference>
<dbReference type="GO" id="GO:0003684">
    <property type="term" value="F:damaged DNA binding"/>
    <property type="evidence" value="ECO:0007669"/>
    <property type="project" value="InterPro"/>
</dbReference>
<dbReference type="Pfam" id="PF11799">
    <property type="entry name" value="IMS_C"/>
    <property type="match status" value="1"/>
</dbReference>
<evidence type="ECO:0000313" key="15">
    <source>
        <dbReference type="Proteomes" id="UP000308730"/>
    </source>
</evidence>
<keyword evidence="15" id="KW-1185">Reference proteome</keyword>
<proteinExistence type="predicted"/>
<keyword evidence="7" id="KW-0234">DNA repair</keyword>
<evidence type="ECO:0000259" key="12">
    <source>
        <dbReference type="PROSITE" id="PS50173"/>
    </source>
</evidence>
<dbReference type="GO" id="GO:0005657">
    <property type="term" value="C:replication fork"/>
    <property type="evidence" value="ECO:0007669"/>
    <property type="project" value="UniProtKB-ARBA"/>
</dbReference>
<dbReference type="PROSITE" id="PS50173">
    <property type="entry name" value="UMUC"/>
    <property type="match status" value="1"/>
</dbReference>
<feature type="compositionally biased region" description="Polar residues" evidence="10">
    <location>
        <begin position="1174"/>
        <end position="1195"/>
    </location>
</feature>
<evidence type="ECO:0000259" key="13">
    <source>
        <dbReference type="PROSITE" id="PS51907"/>
    </source>
</evidence>
<dbReference type="GO" id="GO:0042276">
    <property type="term" value="P:error-prone translesion synthesis"/>
    <property type="evidence" value="ECO:0007669"/>
    <property type="project" value="TreeGrafter"/>
</dbReference>
<dbReference type="InterPro" id="IPR001126">
    <property type="entry name" value="UmuC"/>
</dbReference>
<comment type="caution">
    <text evidence="14">The sequence shown here is derived from an EMBL/GenBank/DDBJ whole genome shotgun (WGS) entry which is preliminary data.</text>
</comment>
<dbReference type="OrthoDB" id="5723at2759"/>
<evidence type="ECO:0000256" key="2">
    <source>
        <dbReference type="ARBA" id="ARBA00022679"/>
    </source>
</evidence>
<keyword evidence="8" id="KW-0539">Nucleus</keyword>
<feature type="region of interest" description="Disordered" evidence="10">
    <location>
        <begin position="1043"/>
        <end position="1064"/>
    </location>
</feature>
<dbReference type="GO" id="GO:0006281">
    <property type="term" value="P:DNA repair"/>
    <property type="evidence" value="ECO:0007669"/>
    <property type="project" value="UniProtKB-KW"/>
</dbReference>
<dbReference type="Gene3D" id="1.10.150.20">
    <property type="entry name" value="5' to 3' exonuclease, C-terminal subdomain"/>
    <property type="match status" value="1"/>
</dbReference>
<evidence type="ECO:0000256" key="4">
    <source>
        <dbReference type="ARBA" id="ARBA00022763"/>
    </source>
</evidence>
<feature type="transmembrane region" description="Helical" evidence="11">
    <location>
        <begin position="861"/>
        <end position="884"/>
    </location>
</feature>
<evidence type="ECO:0000256" key="7">
    <source>
        <dbReference type="ARBA" id="ARBA00023204"/>
    </source>
</evidence>
<gene>
    <name evidence="14" type="ORF">EUX98_g7885</name>
</gene>
<dbReference type="InterPro" id="IPR043502">
    <property type="entry name" value="DNA/RNA_pol_sf"/>
</dbReference>
<dbReference type="FunFam" id="3.40.1170.60:FF:000008">
    <property type="entry name" value="DNA polymerase eta subunit"/>
    <property type="match status" value="1"/>
</dbReference>
<name>A0A4S4MKE8_9APHY</name>
<evidence type="ECO:0000256" key="5">
    <source>
        <dbReference type="ARBA" id="ARBA00022771"/>
    </source>
</evidence>
<reference evidence="14 15" key="1">
    <citation type="submission" date="2019-02" db="EMBL/GenBank/DDBJ databases">
        <title>Genome sequencing of the rare red list fungi Antrodiella citrinella (Flaviporus citrinellus).</title>
        <authorList>
            <person name="Buettner E."/>
            <person name="Kellner H."/>
        </authorList>
    </citation>
    <scope>NUCLEOTIDE SEQUENCE [LARGE SCALE GENOMIC DNA]</scope>
    <source>
        <strain evidence="14 15">DSM 108506</strain>
    </source>
</reference>
<dbReference type="Gene3D" id="3.30.1490.100">
    <property type="entry name" value="DNA polymerase, Y-family, little finger domain"/>
    <property type="match status" value="1"/>
</dbReference>
<dbReference type="Pfam" id="PF21704">
    <property type="entry name" value="POLH-Rev1_HhH"/>
    <property type="match status" value="1"/>
</dbReference>